<dbReference type="AlphaFoldDB" id="A0A6G1H3Q1"/>
<name>A0A6G1H3Q1_9PEZI</name>
<keyword evidence="3" id="KW-1185">Reference proteome</keyword>
<reference evidence="2" key="1">
    <citation type="journal article" date="2020" name="Stud. Mycol.">
        <title>101 Dothideomycetes genomes: a test case for predicting lifestyles and emergence of pathogens.</title>
        <authorList>
            <person name="Haridas S."/>
            <person name="Albert R."/>
            <person name="Binder M."/>
            <person name="Bloem J."/>
            <person name="Labutti K."/>
            <person name="Salamov A."/>
            <person name="Andreopoulos B."/>
            <person name="Baker S."/>
            <person name="Barry K."/>
            <person name="Bills G."/>
            <person name="Bluhm B."/>
            <person name="Cannon C."/>
            <person name="Castanera R."/>
            <person name="Culley D."/>
            <person name="Daum C."/>
            <person name="Ezra D."/>
            <person name="Gonzalez J."/>
            <person name="Henrissat B."/>
            <person name="Kuo A."/>
            <person name="Liang C."/>
            <person name="Lipzen A."/>
            <person name="Lutzoni F."/>
            <person name="Magnuson J."/>
            <person name="Mondo S."/>
            <person name="Nolan M."/>
            <person name="Ohm R."/>
            <person name="Pangilinan J."/>
            <person name="Park H.-J."/>
            <person name="Ramirez L."/>
            <person name="Alfaro M."/>
            <person name="Sun H."/>
            <person name="Tritt A."/>
            <person name="Yoshinaga Y."/>
            <person name="Zwiers L.-H."/>
            <person name="Turgeon B."/>
            <person name="Goodwin S."/>
            <person name="Spatafora J."/>
            <person name="Crous P."/>
            <person name="Grigoriev I."/>
        </authorList>
    </citation>
    <scope>NUCLEOTIDE SEQUENCE</scope>
    <source>
        <strain evidence="2">CBS 113979</strain>
    </source>
</reference>
<dbReference type="GO" id="GO:0006487">
    <property type="term" value="P:protein N-linked glycosylation"/>
    <property type="evidence" value="ECO:0007669"/>
    <property type="project" value="TreeGrafter"/>
</dbReference>
<protein>
    <recommendedName>
        <fullName evidence="4">Glycosyltransferase family 23 protein</fullName>
    </recommendedName>
</protein>
<feature type="region of interest" description="Disordered" evidence="1">
    <location>
        <begin position="226"/>
        <end position="246"/>
    </location>
</feature>
<proteinExistence type="predicted"/>
<accession>A0A6G1H3Q1</accession>
<feature type="compositionally biased region" description="Basic and acidic residues" evidence="1">
    <location>
        <begin position="227"/>
        <end position="238"/>
    </location>
</feature>
<gene>
    <name evidence="2" type="ORF">K402DRAFT_403346</name>
</gene>
<dbReference type="EMBL" id="ML977151">
    <property type="protein sequence ID" value="KAF1987650.1"/>
    <property type="molecule type" value="Genomic_DNA"/>
</dbReference>
<evidence type="ECO:0000256" key="1">
    <source>
        <dbReference type="SAM" id="MobiDB-lite"/>
    </source>
</evidence>
<feature type="compositionally biased region" description="Acidic residues" evidence="1">
    <location>
        <begin position="453"/>
        <end position="469"/>
    </location>
</feature>
<evidence type="ECO:0000313" key="3">
    <source>
        <dbReference type="Proteomes" id="UP000800041"/>
    </source>
</evidence>
<dbReference type="PANTHER" id="PTHR13132:SF29">
    <property type="entry name" value="ALPHA-(1,6)-FUCOSYLTRANSFERASE"/>
    <property type="match status" value="1"/>
</dbReference>
<dbReference type="Proteomes" id="UP000800041">
    <property type="component" value="Unassembled WGS sequence"/>
</dbReference>
<dbReference type="OrthoDB" id="2392789at2759"/>
<evidence type="ECO:0008006" key="4">
    <source>
        <dbReference type="Google" id="ProtNLM"/>
    </source>
</evidence>
<dbReference type="GO" id="GO:0046921">
    <property type="term" value="F:alpha-(1-&gt;6)-fucosyltransferase activity"/>
    <property type="evidence" value="ECO:0007669"/>
    <property type="project" value="TreeGrafter"/>
</dbReference>
<dbReference type="PANTHER" id="PTHR13132">
    <property type="entry name" value="ALPHA- 1,6 -FUCOSYLTRANSFERASE"/>
    <property type="match status" value="1"/>
</dbReference>
<organism evidence="2 3">
    <name type="scientific">Aulographum hederae CBS 113979</name>
    <dbReference type="NCBI Taxonomy" id="1176131"/>
    <lineage>
        <taxon>Eukaryota</taxon>
        <taxon>Fungi</taxon>
        <taxon>Dikarya</taxon>
        <taxon>Ascomycota</taxon>
        <taxon>Pezizomycotina</taxon>
        <taxon>Dothideomycetes</taxon>
        <taxon>Pleosporomycetidae</taxon>
        <taxon>Aulographales</taxon>
        <taxon>Aulographaceae</taxon>
    </lineage>
</organism>
<sequence>MISPKLHPSSAERSFHSRNRNNLSISSISSVPTSVSTGTHSPRLSPRISARQFLISNEPPSPNLPSLIPRHGKRTATFGLRQLQHILIACCALLFLSWIAFHELYSSESYLFKSNDGQNLEYDLVEGASLPDDPTAVIVTNNLGKARWTVSIPPQYRFPLHPAQYQEICLQAEQVSNQLMHLNKVTSLKSTRTYRQRSYYEPDPHYVDVSAAEAQGLLPHEAQAPLKDPHREKEHEESADGMPGCERSLTYVLETDDAGMGKTLLGLWMSHGLAQRENRAFFVDDTRWAYGNYSTYFQAPPNPGCARPYPHHIVPCPHSAAHLVVSAATFPETFSPAFHAAYRDKKASRDAVVQDKPLLDMLHVGYEALFRLADKDDREYAERRIKDLRQKAKKHDAVSDVNAKSEIEGTIVGLHIRRGDRHPWDPMYREDYLPLDKYMDQVRQILIDKYEHEEEDEAETEAEVEEEDQNLPSAPSDTPVPMGGDSSPLFREDRKPKPKRHSPPGFSSSLLLLASDDPDTYAAQEVSRALRAQDRIALASKAALLASHKAAGVKTSPYVDEVNGWEGGFYSDLFFGLGMPKNSHGKGGGAKVAGVGKEAYRLRELVGRAYLLDLEVLARSDAVVCAVSAAGCRVLGAMMGWERGFGREGVGWRNVDMGGERGWRWLDFQ</sequence>
<feature type="region of interest" description="Disordered" evidence="1">
    <location>
        <begin position="452"/>
        <end position="510"/>
    </location>
</feature>
<evidence type="ECO:0000313" key="2">
    <source>
        <dbReference type="EMBL" id="KAF1987650.1"/>
    </source>
</evidence>